<gene>
    <name evidence="1" type="ORF">GCM10007173_28670</name>
</gene>
<dbReference type="Pfam" id="PF06197">
    <property type="entry name" value="DUF998"/>
    <property type="match status" value="1"/>
</dbReference>
<keyword evidence="2" id="KW-1185">Reference proteome</keyword>
<dbReference type="Proteomes" id="UP000606115">
    <property type="component" value="Unassembled WGS sequence"/>
</dbReference>
<dbReference type="EMBL" id="BMKX01000008">
    <property type="protein sequence ID" value="GGJ68139.1"/>
    <property type="molecule type" value="Genomic_DNA"/>
</dbReference>
<reference evidence="2" key="1">
    <citation type="journal article" date="2019" name="Int. J. Syst. Evol. Microbiol.">
        <title>The Global Catalogue of Microorganisms (GCM) 10K type strain sequencing project: providing services to taxonomists for standard genome sequencing and annotation.</title>
        <authorList>
            <consortium name="The Broad Institute Genomics Platform"/>
            <consortium name="The Broad Institute Genome Sequencing Center for Infectious Disease"/>
            <person name="Wu L."/>
            <person name="Ma J."/>
        </authorList>
    </citation>
    <scope>NUCLEOTIDE SEQUENCE [LARGE SCALE GENOMIC DNA]</scope>
    <source>
        <strain evidence="2">CGMCC 1.3685</strain>
    </source>
</reference>
<protein>
    <recommendedName>
        <fullName evidence="3">DUF998 domain-containing protein</fullName>
    </recommendedName>
</protein>
<dbReference type="InterPro" id="IPR009339">
    <property type="entry name" value="DUF998"/>
</dbReference>
<evidence type="ECO:0008006" key="3">
    <source>
        <dbReference type="Google" id="ProtNLM"/>
    </source>
</evidence>
<accession>A0ABQ2DQ56</accession>
<evidence type="ECO:0000313" key="1">
    <source>
        <dbReference type="EMBL" id="GGJ68139.1"/>
    </source>
</evidence>
<evidence type="ECO:0000313" key="2">
    <source>
        <dbReference type="Proteomes" id="UP000606115"/>
    </source>
</evidence>
<dbReference type="RefSeq" id="WP_188686525.1">
    <property type="nucleotide sequence ID" value="NZ_BMKX01000008.1"/>
</dbReference>
<name>A0ABQ2DQ56_9MICC</name>
<organism evidence="1 2">
    <name type="scientific">Glutamicibacter ardleyensis</name>
    <dbReference type="NCBI Taxonomy" id="225894"/>
    <lineage>
        <taxon>Bacteria</taxon>
        <taxon>Bacillati</taxon>
        <taxon>Actinomycetota</taxon>
        <taxon>Actinomycetes</taxon>
        <taxon>Micrococcales</taxon>
        <taxon>Micrococcaceae</taxon>
        <taxon>Glutamicibacter</taxon>
    </lineage>
</organism>
<proteinExistence type="predicted"/>
<comment type="caution">
    <text evidence="1">The sequence shown here is derived from an EMBL/GenBank/DDBJ whole genome shotgun (WGS) entry which is preliminary data.</text>
</comment>
<dbReference type="GeneID" id="303305212"/>
<sequence length="218" mass="23424">MKTLDRAKIYRTALRVGAVSYSGGMLGEALLGWKLDPQVTLLSELAARDREHRRLFQVLDLGAGSLFITAGMTQRSGGSKWLGSWLELFGAATIGDALSPLDYPISHDHLRPGHAQKDWTPSVSHTMHYVTTTVAGVAAAGICLEHWRIQRSAQVSDSLAARILRTCAGPAVGLLLLSETLTVLFPKLLPGVVQRVQTLAFSALCLDLAALDGAKPQT</sequence>